<feature type="transmembrane region" description="Helical" evidence="1">
    <location>
        <begin position="335"/>
        <end position="353"/>
    </location>
</feature>
<feature type="transmembrane region" description="Helical" evidence="1">
    <location>
        <begin position="476"/>
        <end position="500"/>
    </location>
</feature>
<feature type="transmembrane region" description="Helical" evidence="1">
    <location>
        <begin position="272"/>
        <end position="288"/>
    </location>
</feature>
<reference evidence="2" key="1">
    <citation type="submission" date="2021-03" db="EMBL/GenBank/DDBJ databases">
        <authorList>
            <person name="Alouane T."/>
            <person name="Langin T."/>
            <person name="Bonhomme L."/>
        </authorList>
    </citation>
    <scope>NUCLEOTIDE SEQUENCE</scope>
    <source>
        <strain evidence="2">MDC_Fg202</strain>
    </source>
</reference>
<evidence type="ECO:0000256" key="1">
    <source>
        <dbReference type="SAM" id="Phobius"/>
    </source>
</evidence>
<organism evidence="2 3">
    <name type="scientific">Gibberella zeae</name>
    <name type="common">Wheat head blight fungus</name>
    <name type="synonym">Fusarium graminearum</name>
    <dbReference type="NCBI Taxonomy" id="5518"/>
    <lineage>
        <taxon>Eukaryota</taxon>
        <taxon>Fungi</taxon>
        <taxon>Dikarya</taxon>
        <taxon>Ascomycota</taxon>
        <taxon>Pezizomycotina</taxon>
        <taxon>Sordariomycetes</taxon>
        <taxon>Hypocreomycetidae</taxon>
        <taxon>Hypocreales</taxon>
        <taxon>Nectriaceae</taxon>
        <taxon>Fusarium</taxon>
    </lineage>
</organism>
<feature type="non-terminal residue" evidence="2">
    <location>
        <position position="1"/>
    </location>
</feature>
<feature type="transmembrane region" description="Helical" evidence="1">
    <location>
        <begin position="426"/>
        <end position="446"/>
    </location>
</feature>
<protein>
    <recommendedName>
        <fullName evidence="4">Heterokaryon incompatibility domain-containing protein</fullName>
    </recommendedName>
</protein>
<feature type="transmembrane region" description="Helical" evidence="1">
    <location>
        <begin position="308"/>
        <end position="328"/>
    </location>
</feature>
<keyword evidence="1" id="KW-0472">Membrane</keyword>
<accession>A0A9N8WZX5</accession>
<dbReference type="Proteomes" id="UP000746612">
    <property type="component" value="Unassembled WGS sequence"/>
</dbReference>
<comment type="caution">
    <text evidence="2">The sequence shown here is derived from an EMBL/GenBank/DDBJ whole genome shotgun (WGS) entry which is preliminary data.</text>
</comment>
<evidence type="ECO:0000313" key="3">
    <source>
        <dbReference type="Proteomes" id="UP000746612"/>
    </source>
</evidence>
<name>A0A9N8WZX5_GIBZA</name>
<evidence type="ECO:0008006" key="4">
    <source>
        <dbReference type="Google" id="ProtNLM"/>
    </source>
</evidence>
<gene>
    <name evidence="2" type="ORF">MDCFG202_LOCUS601794</name>
</gene>
<sequence length="1062" mass="119013">TCAFVKMVERSFRYLSNLSFTETPFKQFTIPPEFRAWEVSWLTRLHAVIDNPTVPARLIESGCIVDNVRNCTKACESADHMFSNPETLWNCLTLATVAVMTTNGPDTISNDTLASVDKEFGTGRLYEFWKRRALLKYVKCALQSCSDSKFGGCPPGLWAFQCQRIGPRNIKKLGRIMSTEYCDKADPGIDYDIAGPGIIVAYLIQFVIVLFFALCYKISKTWIRNFALISLLPFQGPARAVETALEWQKVVSRSTFGVAIASTLVDLQEAQAVFLGTISVAAIITFTNSSGAGLGNISSLLSWLANNLTLRGMISAGMYPLLFVQLILQKTHNRWWYTLALVFMNWVLAVLITRPQAVDEGSLLKHFTESSSLENCGNHTGPRTFCQTFNKPTERGSGSNDGGDSDHLDRDAKSFFHIHSRIQSPMHIIMAFLILDWLLATIRMHLFERGDWLSHKVHALMDRVPSRLKSLCTQRYFLIFTEAIWISMEALAIVMGVIGVQEFAAFMQLLSGGESGNESNAALSKWGFGQLVAVCVWIPVVLKFACLMIDGALPGWRKRLGQFIEITQRKETQQDGNDVVMETLLPFNPTAGGQRDEREWHEQAFRHAVQRFPQLTNVTVTPAAHGFLFMPLFQTPMIRALPFGFVYPVIRTWPSDEALGYGSPENCPEGWGNDDERKQWRGFCTVTNVLVDYADSLQISELVVDNHTLPTGIDYTLFDKPNAEYDSLCKIVARPDFRRIVLSLTTGCRADFDAEDWNIYRNGRISCLLAKAIGLEEVVLKSDYGLNSWSCPIQDSISLFDLFPIEDLSRRHLKHFGLSGMQVAQDDLISFLGKLPPTLKSVNLSFLSLAEGHGNHADMLANIRDKLSWRNRPASQRIKVSISMKLNQYHKGRYVCLDKEVQEYLYGDGPPPFIAQEGRAASLFSYGTGIVHDEFDPSFVGLQYRIEIACISSLIAKKQVLVHDNQLTISDKSLSQMTCEAIVAQATGQTLSDSAVLIHAAGHHVCFLEFQITGPYMTQLHTNKTPNESLVVFIGKMLDLETVEGRRGFVENVQHFIGEAIF</sequence>
<keyword evidence="1" id="KW-0812">Transmembrane</keyword>
<feature type="transmembrane region" description="Helical" evidence="1">
    <location>
        <begin position="193"/>
        <end position="216"/>
    </location>
</feature>
<dbReference type="EMBL" id="CAJPIJ010000269">
    <property type="protein sequence ID" value="CAG2011075.1"/>
    <property type="molecule type" value="Genomic_DNA"/>
</dbReference>
<proteinExistence type="predicted"/>
<evidence type="ECO:0000313" key="2">
    <source>
        <dbReference type="EMBL" id="CAG2011075.1"/>
    </source>
</evidence>
<keyword evidence="1" id="KW-1133">Transmembrane helix</keyword>
<dbReference type="AlphaFoldDB" id="A0A9N8WZX5"/>